<accession>A0A1H5WDK2</accession>
<evidence type="ECO:0000313" key="2">
    <source>
        <dbReference type="Proteomes" id="UP000236736"/>
    </source>
</evidence>
<dbReference type="OrthoDB" id="825355at2"/>
<organism evidence="1 2">
    <name type="scientific">Algoriphagus boritolerans DSM 17298 = JCM 18970</name>
    <dbReference type="NCBI Taxonomy" id="1120964"/>
    <lineage>
        <taxon>Bacteria</taxon>
        <taxon>Pseudomonadati</taxon>
        <taxon>Bacteroidota</taxon>
        <taxon>Cytophagia</taxon>
        <taxon>Cytophagales</taxon>
        <taxon>Cyclobacteriaceae</taxon>
        <taxon>Algoriphagus</taxon>
    </lineage>
</organism>
<proteinExistence type="predicted"/>
<sequence length="183" mass="21131">MKKLTLFFFGIIFSSGIVKGQESEWKTPMHEVKLTSGESEEAVLNIDPSFRFADLRQDDRVFRLFYDNNNAIIKRARIVDQHSNLMVARGRGSYFWGTARFEFIGGEVFKVKLDRNRNGYEIIGPNGPLFKVENFGISPVKTLNERDFLAQAFFVFDRIKVTQKPQVNVIHYAPPITTFNNNQ</sequence>
<gene>
    <name evidence="1" type="ORF">SAMN03080598_02044</name>
</gene>
<dbReference type="STRING" id="1120964.GCA_001313265_02784"/>
<evidence type="ECO:0000313" key="1">
    <source>
        <dbReference type="EMBL" id="SEF97450.1"/>
    </source>
</evidence>
<dbReference type="AlphaFoldDB" id="A0A1H5WDK2"/>
<dbReference type="Proteomes" id="UP000236736">
    <property type="component" value="Unassembled WGS sequence"/>
</dbReference>
<keyword evidence="2" id="KW-1185">Reference proteome</keyword>
<name>A0A1H5WDK2_9BACT</name>
<dbReference type="EMBL" id="FNVR01000009">
    <property type="protein sequence ID" value="SEF97450.1"/>
    <property type="molecule type" value="Genomic_DNA"/>
</dbReference>
<dbReference type="RefSeq" id="WP_103924718.1">
    <property type="nucleotide sequence ID" value="NZ_FNVR01000009.1"/>
</dbReference>
<reference evidence="2" key="1">
    <citation type="submission" date="2016-10" db="EMBL/GenBank/DDBJ databases">
        <authorList>
            <person name="Varghese N."/>
            <person name="Submissions S."/>
        </authorList>
    </citation>
    <scope>NUCLEOTIDE SEQUENCE [LARGE SCALE GENOMIC DNA]</scope>
    <source>
        <strain evidence="2">DSM 17298</strain>
    </source>
</reference>
<protein>
    <submittedName>
        <fullName evidence="1">Uncharacterized protein</fullName>
    </submittedName>
</protein>